<accession>A0ABR1KAA5</accession>
<comment type="caution">
    <text evidence="3">The sequence shown here is derived from an EMBL/GenBank/DDBJ whole genome shotgun (WGS) entry which is preliminary data.</text>
</comment>
<feature type="region of interest" description="Disordered" evidence="1">
    <location>
        <begin position="28"/>
        <end position="48"/>
    </location>
</feature>
<feature type="signal peptide" evidence="2">
    <location>
        <begin position="1"/>
        <end position="23"/>
    </location>
</feature>
<evidence type="ECO:0000256" key="2">
    <source>
        <dbReference type="SAM" id="SignalP"/>
    </source>
</evidence>
<evidence type="ECO:0000313" key="3">
    <source>
        <dbReference type="EMBL" id="KAK7473117.1"/>
    </source>
</evidence>
<keyword evidence="4" id="KW-1185">Reference proteome</keyword>
<reference evidence="3 4" key="1">
    <citation type="submission" date="2024-01" db="EMBL/GenBank/DDBJ databases">
        <title>A draft genome for the cacao thread blight pathogen Marasmiellus scandens.</title>
        <authorList>
            <person name="Baruah I.K."/>
            <person name="Leung J."/>
            <person name="Bukari Y."/>
            <person name="Amoako-Attah I."/>
            <person name="Meinhardt L.W."/>
            <person name="Bailey B.A."/>
            <person name="Cohen S.P."/>
        </authorList>
    </citation>
    <scope>NUCLEOTIDE SEQUENCE [LARGE SCALE GENOMIC DNA]</scope>
    <source>
        <strain evidence="3 4">GH-19</strain>
    </source>
</reference>
<proteinExistence type="predicted"/>
<dbReference type="Proteomes" id="UP001498398">
    <property type="component" value="Unassembled WGS sequence"/>
</dbReference>
<keyword evidence="2" id="KW-0732">Signal</keyword>
<feature type="chain" id="PRO_5045122220" description="Secreted protein" evidence="2">
    <location>
        <begin position="24"/>
        <end position="161"/>
    </location>
</feature>
<organism evidence="3 4">
    <name type="scientific">Marasmiellus scandens</name>
    <dbReference type="NCBI Taxonomy" id="2682957"/>
    <lineage>
        <taxon>Eukaryota</taxon>
        <taxon>Fungi</taxon>
        <taxon>Dikarya</taxon>
        <taxon>Basidiomycota</taxon>
        <taxon>Agaricomycotina</taxon>
        <taxon>Agaricomycetes</taxon>
        <taxon>Agaricomycetidae</taxon>
        <taxon>Agaricales</taxon>
        <taxon>Marasmiineae</taxon>
        <taxon>Omphalotaceae</taxon>
        <taxon>Marasmiellus</taxon>
    </lineage>
</organism>
<evidence type="ECO:0000313" key="4">
    <source>
        <dbReference type="Proteomes" id="UP001498398"/>
    </source>
</evidence>
<gene>
    <name evidence="3" type="ORF">VKT23_001218</name>
</gene>
<protein>
    <recommendedName>
        <fullName evidence="5">Secreted protein</fullName>
    </recommendedName>
</protein>
<evidence type="ECO:0008006" key="5">
    <source>
        <dbReference type="Google" id="ProtNLM"/>
    </source>
</evidence>
<sequence>MRLLVLFKLVSLSLITTSNTVLGRPISKEADSADSGASSSSTLQTLPHNGERCVSESCMANSAENAYATEDIITITGQSTEGINSVAFPTVSDSHSDQDQTSIGNVPTTDSEDEEKFFRFFRRKRCITCDGNSCSFCRRRKSSSLGRRLSLGSNALRPSRG</sequence>
<name>A0ABR1KAA5_9AGAR</name>
<evidence type="ECO:0000256" key="1">
    <source>
        <dbReference type="SAM" id="MobiDB-lite"/>
    </source>
</evidence>
<feature type="compositionally biased region" description="Polar residues" evidence="1">
    <location>
        <begin position="99"/>
        <end position="109"/>
    </location>
</feature>
<dbReference type="EMBL" id="JBANRG010000001">
    <property type="protein sequence ID" value="KAK7473117.1"/>
    <property type="molecule type" value="Genomic_DNA"/>
</dbReference>
<feature type="region of interest" description="Disordered" evidence="1">
    <location>
        <begin position="89"/>
        <end position="110"/>
    </location>
</feature>